<dbReference type="STRING" id="460384.SAMN05216313_12040"/>
<keyword evidence="10" id="KW-1185">Reference proteome</keyword>
<name>A0A1I0ICF1_9FIRM</name>
<dbReference type="GO" id="GO:0009246">
    <property type="term" value="P:enterobacterial common antigen biosynthetic process"/>
    <property type="evidence" value="ECO:0007669"/>
    <property type="project" value="TreeGrafter"/>
</dbReference>
<gene>
    <name evidence="9" type="ORF">SAMN05216313_12040</name>
</gene>
<keyword evidence="9" id="KW-0808">Transferase</keyword>
<comment type="similarity">
    <text evidence="2">Belongs to the acyltransferase 3 family.</text>
</comment>
<organism evidence="9 10">
    <name type="scientific">Enterocloster lavalensis</name>
    <dbReference type="NCBI Taxonomy" id="460384"/>
    <lineage>
        <taxon>Bacteria</taxon>
        <taxon>Bacillati</taxon>
        <taxon>Bacillota</taxon>
        <taxon>Clostridia</taxon>
        <taxon>Lachnospirales</taxon>
        <taxon>Lachnospiraceae</taxon>
        <taxon>Enterocloster</taxon>
    </lineage>
</organism>
<evidence type="ECO:0000256" key="6">
    <source>
        <dbReference type="ARBA" id="ARBA00023136"/>
    </source>
</evidence>
<dbReference type="PANTHER" id="PTHR40074:SF2">
    <property type="entry name" value="O-ACETYLTRANSFERASE WECH"/>
    <property type="match status" value="1"/>
</dbReference>
<evidence type="ECO:0000259" key="8">
    <source>
        <dbReference type="Pfam" id="PF01757"/>
    </source>
</evidence>
<sequence length="351" mass="39225">MNEEQFRSRIYWVTFLFSMLVVWVHSYNGELFLGLTGQAAMVDRIERAVGEQLGQMAVPGFFMVSAYLFYRRFTWEKLLYKWKSRVHSVLIPYFLWNFLYYMAYVLATRIPAVTRLIGKTAVPFDGGQLVRAVAFYGYNPVFWYLFQLILLIALAPLVWLLMRSNATAALTFGALALMIWKGWYFPFLNADALFYYSAGAWAALHREREGRFAESGRIGDWAAAAGVLAFLGTAAVLFGRPGMALWQNPLQTVLIRFVMAAAAWMAVSLAPLPPAFAWMKQNFFLYAVHFALVRLVNKAGALALGGNAAAALGIFLVMPAVMAFASYGLSRLLGRFLPGVYGVLSGGRAAQ</sequence>
<dbReference type="PANTHER" id="PTHR40074">
    <property type="entry name" value="O-ACETYLTRANSFERASE WECH"/>
    <property type="match status" value="1"/>
</dbReference>
<evidence type="ECO:0000256" key="4">
    <source>
        <dbReference type="ARBA" id="ARBA00022692"/>
    </source>
</evidence>
<feature type="transmembrane region" description="Helical" evidence="7">
    <location>
        <begin position="90"/>
        <end position="107"/>
    </location>
</feature>
<evidence type="ECO:0000256" key="5">
    <source>
        <dbReference type="ARBA" id="ARBA00022989"/>
    </source>
</evidence>
<comment type="subcellular location">
    <subcellularLocation>
        <location evidence="1">Cell membrane</location>
        <topology evidence="1">Multi-pass membrane protein</topology>
    </subcellularLocation>
</comment>
<feature type="transmembrane region" description="Helical" evidence="7">
    <location>
        <begin position="221"/>
        <end position="241"/>
    </location>
</feature>
<dbReference type="Pfam" id="PF01757">
    <property type="entry name" value="Acyl_transf_3"/>
    <property type="match status" value="1"/>
</dbReference>
<dbReference type="EMBL" id="FOIM01000020">
    <property type="protein sequence ID" value="SET93594.1"/>
    <property type="molecule type" value="Genomic_DNA"/>
</dbReference>
<dbReference type="Proteomes" id="UP000198508">
    <property type="component" value="Unassembled WGS sequence"/>
</dbReference>
<evidence type="ECO:0000313" key="10">
    <source>
        <dbReference type="Proteomes" id="UP000198508"/>
    </source>
</evidence>
<dbReference type="AlphaFoldDB" id="A0A1I0ICF1"/>
<keyword evidence="5 7" id="KW-1133">Transmembrane helix</keyword>
<keyword evidence="3" id="KW-1003">Cell membrane</keyword>
<protein>
    <submittedName>
        <fullName evidence="9">Acyltransferase family protein</fullName>
    </submittedName>
</protein>
<dbReference type="GO" id="GO:0016413">
    <property type="term" value="F:O-acetyltransferase activity"/>
    <property type="evidence" value="ECO:0007669"/>
    <property type="project" value="TreeGrafter"/>
</dbReference>
<evidence type="ECO:0000256" key="2">
    <source>
        <dbReference type="ARBA" id="ARBA00007400"/>
    </source>
</evidence>
<evidence type="ECO:0000313" key="9">
    <source>
        <dbReference type="EMBL" id="SET93594.1"/>
    </source>
</evidence>
<accession>A0A1I0ICF1</accession>
<keyword evidence="4 7" id="KW-0812">Transmembrane</keyword>
<dbReference type="InterPro" id="IPR002656">
    <property type="entry name" value="Acyl_transf_3_dom"/>
</dbReference>
<evidence type="ECO:0000256" key="7">
    <source>
        <dbReference type="SAM" id="Phobius"/>
    </source>
</evidence>
<evidence type="ECO:0000256" key="3">
    <source>
        <dbReference type="ARBA" id="ARBA00022475"/>
    </source>
</evidence>
<dbReference type="RefSeq" id="WP_092366670.1">
    <property type="nucleotide sequence ID" value="NZ_DAINWJ010000152.1"/>
</dbReference>
<feature type="transmembrane region" description="Helical" evidence="7">
    <location>
        <begin position="141"/>
        <end position="161"/>
    </location>
</feature>
<feature type="transmembrane region" description="Helical" evidence="7">
    <location>
        <begin position="53"/>
        <end position="70"/>
    </location>
</feature>
<proteinExistence type="inferred from homology"/>
<feature type="transmembrane region" description="Helical" evidence="7">
    <location>
        <begin position="253"/>
        <end position="272"/>
    </location>
</feature>
<keyword evidence="6 7" id="KW-0472">Membrane</keyword>
<dbReference type="GO" id="GO:0005886">
    <property type="term" value="C:plasma membrane"/>
    <property type="evidence" value="ECO:0007669"/>
    <property type="project" value="UniProtKB-SubCell"/>
</dbReference>
<reference evidence="10" key="1">
    <citation type="submission" date="2016-10" db="EMBL/GenBank/DDBJ databases">
        <authorList>
            <person name="Varghese N."/>
            <person name="Submissions S."/>
        </authorList>
    </citation>
    <scope>NUCLEOTIDE SEQUENCE [LARGE SCALE GENOMIC DNA]</scope>
    <source>
        <strain evidence="10">NLAE-zl-G277</strain>
    </source>
</reference>
<keyword evidence="9" id="KW-0012">Acyltransferase</keyword>
<feature type="transmembrane region" description="Helical" evidence="7">
    <location>
        <begin position="12"/>
        <end position="33"/>
    </location>
</feature>
<evidence type="ECO:0000256" key="1">
    <source>
        <dbReference type="ARBA" id="ARBA00004651"/>
    </source>
</evidence>
<feature type="domain" description="Acyltransferase 3" evidence="8">
    <location>
        <begin position="16"/>
        <end position="324"/>
    </location>
</feature>
<feature type="transmembrane region" description="Helical" evidence="7">
    <location>
        <begin position="308"/>
        <end position="329"/>
    </location>
</feature>